<feature type="compositionally biased region" description="Pro residues" evidence="1">
    <location>
        <begin position="298"/>
        <end position="308"/>
    </location>
</feature>
<feature type="compositionally biased region" description="Pro residues" evidence="1">
    <location>
        <begin position="331"/>
        <end position="344"/>
    </location>
</feature>
<gene>
    <name evidence="2" type="ORF">LZC95_45955</name>
</gene>
<feature type="region of interest" description="Disordered" evidence="1">
    <location>
        <begin position="289"/>
        <end position="365"/>
    </location>
</feature>
<dbReference type="RefSeq" id="WP_394844386.1">
    <property type="nucleotide sequence ID" value="NZ_CP089982.1"/>
</dbReference>
<dbReference type="EMBL" id="CP089982">
    <property type="protein sequence ID" value="WXA93787.1"/>
    <property type="molecule type" value="Genomic_DNA"/>
</dbReference>
<proteinExistence type="predicted"/>
<sequence>MKSNVLRRWHFMIGCDWHIAYPPPAATPVGRMPYFVVNIMTNVLHIEFTVLYAKTVEADSLQSNMCRTTDIGMLTPHIGPPSVLLPIELFLSASKSHFGPMSVQCTDQHGGDQCLASALFCVVNPNLNCGTPIPTPLGFVIAFNTTQCELSLADILTGLFSMAMDFVLQWLMGKLPLGKAFDWLGKKVAPRLGIKLLNRAAARAAGREAWKAAGKQGPLKPFADAAMKNAKDRLSRFLLRFENIGSNIAGFFIGSPLGTDFGAPGIGGTTPFGLAQKGLGALGISDQGVYDKVNNPQPASPSPAPASPSPATTTPASPPPATSTPPATTNMPPPGPAPTPPPTTGPQGAVNNYLTDPSVEHIGGP</sequence>
<keyword evidence="3" id="KW-1185">Reference proteome</keyword>
<name>A0ABZ2K8Z2_9BACT</name>
<evidence type="ECO:0000313" key="2">
    <source>
        <dbReference type="EMBL" id="WXA93787.1"/>
    </source>
</evidence>
<reference evidence="2 3" key="1">
    <citation type="submission" date="2021-12" db="EMBL/GenBank/DDBJ databases">
        <title>Discovery of the Pendulisporaceae a myxobacterial family with distinct sporulation behavior and unique specialized metabolism.</title>
        <authorList>
            <person name="Garcia R."/>
            <person name="Popoff A."/>
            <person name="Bader C.D."/>
            <person name="Loehr J."/>
            <person name="Walesch S."/>
            <person name="Walt C."/>
            <person name="Boldt J."/>
            <person name="Bunk B."/>
            <person name="Haeckl F.J.F.P.J."/>
            <person name="Gunesch A.P."/>
            <person name="Birkelbach J."/>
            <person name="Nuebel U."/>
            <person name="Pietschmann T."/>
            <person name="Bach T."/>
            <person name="Mueller R."/>
        </authorList>
    </citation>
    <scope>NUCLEOTIDE SEQUENCE [LARGE SCALE GENOMIC DNA]</scope>
    <source>
        <strain evidence="2 3">MSr12523</strain>
    </source>
</reference>
<dbReference type="Proteomes" id="UP001379533">
    <property type="component" value="Chromosome"/>
</dbReference>
<evidence type="ECO:0000256" key="1">
    <source>
        <dbReference type="SAM" id="MobiDB-lite"/>
    </source>
</evidence>
<evidence type="ECO:0000313" key="3">
    <source>
        <dbReference type="Proteomes" id="UP001379533"/>
    </source>
</evidence>
<accession>A0ABZ2K8Z2</accession>
<organism evidence="2 3">
    <name type="scientific">Pendulispora brunnea</name>
    <dbReference type="NCBI Taxonomy" id="2905690"/>
    <lineage>
        <taxon>Bacteria</taxon>
        <taxon>Pseudomonadati</taxon>
        <taxon>Myxococcota</taxon>
        <taxon>Myxococcia</taxon>
        <taxon>Myxococcales</taxon>
        <taxon>Sorangiineae</taxon>
        <taxon>Pendulisporaceae</taxon>
        <taxon>Pendulispora</taxon>
    </lineage>
</organism>
<protein>
    <submittedName>
        <fullName evidence="2">Uncharacterized protein</fullName>
    </submittedName>
</protein>